<dbReference type="RefSeq" id="XP_065676792.1">
    <property type="nucleotide sequence ID" value="XM_065820720.1"/>
</dbReference>
<dbReference type="SMART" id="SM00679">
    <property type="entry name" value="CTNS"/>
    <property type="match status" value="2"/>
</dbReference>
<accession>A0ABM4DQD0</accession>
<keyword evidence="3 5" id="KW-1133">Transmembrane helix</keyword>
<dbReference type="PANTHER" id="PTHR14856:SF9">
    <property type="entry name" value="PQ-LOOP REPEAT-CONTAINING PROTEIN 1"/>
    <property type="match status" value="1"/>
</dbReference>
<evidence type="ECO:0000256" key="2">
    <source>
        <dbReference type="ARBA" id="ARBA00022692"/>
    </source>
</evidence>
<dbReference type="Proteomes" id="UP001652625">
    <property type="component" value="Chromosome 15"/>
</dbReference>
<evidence type="ECO:0000256" key="3">
    <source>
        <dbReference type="ARBA" id="ARBA00022989"/>
    </source>
</evidence>
<feature type="transmembrane region" description="Helical" evidence="5">
    <location>
        <begin position="103"/>
        <end position="126"/>
    </location>
</feature>
<feature type="transmembrane region" description="Helical" evidence="5">
    <location>
        <begin position="147"/>
        <end position="171"/>
    </location>
</feature>
<dbReference type="InterPro" id="IPR006603">
    <property type="entry name" value="PQ-loop_rpt"/>
</dbReference>
<feature type="transmembrane region" description="Helical" evidence="5">
    <location>
        <begin position="44"/>
        <end position="65"/>
    </location>
</feature>
<feature type="transmembrane region" description="Helical" evidence="5">
    <location>
        <begin position="77"/>
        <end position="97"/>
    </location>
</feature>
<protein>
    <submittedName>
        <fullName evidence="7">Solute carrier family 66 member 2</fullName>
    </submittedName>
</protein>
<sequence>MVFAIMAPAQSMAVQDKVAEFAHAMKERFSHNYLKFSSVNLMSLISWAASGAMMFGGVVPYIPQYYDIYTTSNTDGFSTYVCFALLAANILRILYWFGHPFELPLFLQSVIMIIAMLVMLELCVRIRRGNEFTAKRRKFSDFEWTYFWNWTHFADYMQFLMVFSLLGSILTFTLSNIPVYMETLGFISVFTEAMLGLPQFYRNYKNRSIVGMSLKMVAMWFCGDTFKTGYFIIKEAPIQFSICGSLQVSIDIAILYQAHFYNRPKPLSKD</sequence>
<reference evidence="7" key="1">
    <citation type="submission" date="2025-08" db="UniProtKB">
        <authorList>
            <consortium name="RefSeq"/>
        </authorList>
    </citation>
    <scope>IDENTIFICATION</scope>
</reference>
<evidence type="ECO:0000313" key="7">
    <source>
        <dbReference type="RefSeq" id="XP_065676792.1"/>
    </source>
</evidence>
<dbReference type="PANTHER" id="PTHR14856">
    <property type="entry name" value="PQ-LOOP REPEAT-CONTAINING PROTEIN 1-LIKE PROTEIN"/>
    <property type="match status" value="1"/>
</dbReference>
<keyword evidence="4 5" id="KW-0472">Membrane</keyword>
<evidence type="ECO:0000313" key="6">
    <source>
        <dbReference type="Proteomes" id="UP001652625"/>
    </source>
</evidence>
<organism evidence="6 7">
    <name type="scientific">Hydra vulgaris</name>
    <name type="common">Hydra</name>
    <name type="synonym">Hydra attenuata</name>
    <dbReference type="NCBI Taxonomy" id="6087"/>
    <lineage>
        <taxon>Eukaryota</taxon>
        <taxon>Metazoa</taxon>
        <taxon>Cnidaria</taxon>
        <taxon>Hydrozoa</taxon>
        <taxon>Hydroidolina</taxon>
        <taxon>Anthoathecata</taxon>
        <taxon>Aplanulata</taxon>
        <taxon>Hydridae</taxon>
        <taxon>Hydra</taxon>
    </lineage>
</organism>
<evidence type="ECO:0000256" key="1">
    <source>
        <dbReference type="ARBA" id="ARBA00004141"/>
    </source>
</evidence>
<proteinExistence type="predicted"/>
<keyword evidence="2 5" id="KW-0812">Transmembrane</keyword>
<evidence type="ECO:0000256" key="5">
    <source>
        <dbReference type="SAM" id="Phobius"/>
    </source>
</evidence>
<gene>
    <name evidence="7" type="primary">LOC100208377</name>
</gene>
<dbReference type="Gene3D" id="1.20.1280.290">
    <property type="match status" value="2"/>
</dbReference>
<evidence type="ECO:0000256" key="4">
    <source>
        <dbReference type="ARBA" id="ARBA00023136"/>
    </source>
</evidence>
<comment type="subcellular location">
    <subcellularLocation>
        <location evidence="1">Membrane</location>
        <topology evidence="1">Multi-pass membrane protein</topology>
    </subcellularLocation>
</comment>
<name>A0ABM4DQD0_HYDVU</name>
<dbReference type="InterPro" id="IPR052241">
    <property type="entry name" value="SLC66/Scramblase_ANY1"/>
</dbReference>
<keyword evidence="6" id="KW-1185">Reference proteome</keyword>
<dbReference type="Pfam" id="PF04193">
    <property type="entry name" value="PQ-loop"/>
    <property type="match status" value="2"/>
</dbReference>
<dbReference type="GeneID" id="100208377"/>